<comment type="caution">
    <text evidence="1">The sequence shown here is derived from an EMBL/GenBank/DDBJ whole genome shotgun (WGS) entry which is preliminary data.</text>
</comment>
<protein>
    <submittedName>
        <fullName evidence="1">Uncharacterized protein</fullName>
    </submittedName>
</protein>
<proteinExistence type="predicted"/>
<name>A0ABS5VPN7_9BACT</name>
<organism evidence="1 2">
    <name type="scientific">Chryseosolibacter indicus</name>
    <dbReference type="NCBI Taxonomy" id="2782351"/>
    <lineage>
        <taxon>Bacteria</taxon>
        <taxon>Pseudomonadati</taxon>
        <taxon>Bacteroidota</taxon>
        <taxon>Cytophagia</taxon>
        <taxon>Cytophagales</taxon>
        <taxon>Chryseotaleaceae</taxon>
        <taxon>Chryseosolibacter</taxon>
    </lineage>
</organism>
<accession>A0ABS5VPN7</accession>
<sequence length="95" mass="11015">MAAIHLKQPYKILSHKIKRYTNHYSIPADACVIIPLKSYGDEVACEVRWEDDNGELQVKESLIFTSENLQPINKFINSSLYELWEHYYGPNSANN</sequence>
<gene>
    <name evidence="1" type="ORF">KK060_06010</name>
</gene>
<dbReference type="EMBL" id="JAHESD010000009">
    <property type="protein sequence ID" value="MBT1702824.1"/>
    <property type="molecule type" value="Genomic_DNA"/>
</dbReference>
<reference evidence="1 2" key="1">
    <citation type="submission" date="2021-05" db="EMBL/GenBank/DDBJ databases">
        <title>A Polyphasic approach of four new species of the genus Ohtaekwangia: Ohtaekwangia histidinii sp. nov., Ohtaekwangia cretensis sp. nov., Ohtaekwangia indiensis sp. nov., Ohtaekwangia reichenbachii sp. nov. from diverse environment.</title>
        <authorList>
            <person name="Octaviana S."/>
        </authorList>
    </citation>
    <scope>NUCLEOTIDE SEQUENCE [LARGE SCALE GENOMIC DNA]</scope>
    <source>
        <strain evidence="1 2">PWU20</strain>
    </source>
</reference>
<evidence type="ECO:0000313" key="2">
    <source>
        <dbReference type="Proteomes" id="UP000772618"/>
    </source>
</evidence>
<dbReference type="RefSeq" id="WP_254152793.1">
    <property type="nucleotide sequence ID" value="NZ_JAHESD010000009.1"/>
</dbReference>
<evidence type="ECO:0000313" key="1">
    <source>
        <dbReference type="EMBL" id="MBT1702824.1"/>
    </source>
</evidence>
<dbReference type="Proteomes" id="UP000772618">
    <property type="component" value="Unassembled WGS sequence"/>
</dbReference>
<keyword evidence="2" id="KW-1185">Reference proteome</keyword>